<protein>
    <recommendedName>
        <fullName evidence="1">SnoaL-like domain-containing protein</fullName>
    </recommendedName>
</protein>
<dbReference type="Gene3D" id="3.10.450.50">
    <property type="match status" value="1"/>
</dbReference>
<organism evidence="2 3">
    <name type="scientific">Deinococcus phoenicis</name>
    <dbReference type="NCBI Taxonomy" id="1476583"/>
    <lineage>
        <taxon>Bacteria</taxon>
        <taxon>Thermotogati</taxon>
        <taxon>Deinococcota</taxon>
        <taxon>Deinococci</taxon>
        <taxon>Deinococcales</taxon>
        <taxon>Deinococcaceae</taxon>
        <taxon>Deinococcus</taxon>
    </lineage>
</organism>
<dbReference type="AlphaFoldDB" id="A0A016QPM2"/>
<dbReference type="PATRIC" id="fig|1476583.3.peg.2146"/>
<dbReference type="EMBL" id="JHAC01000032">
    <property type="protein sequence ID" value="EYB67847.1"/>
    <property type="molecule type" value="Genomic_DNA"/>
</dbReference>
<dbReference type="InterPro" id="IPR032710">
    <property type="entry name" value="NTF2-like_dom_sf"/>
</dbReference>
<evidence type="ECO:0000313" key="2">
    <source>
        <dbReference type="EMBL" id="EYB67847.1"/>
    </source>
</evidence>
<evidence type="ECO:0000259" key="1">
    <source>
        <dbReference type="Pfam" id="PF12680"/>
    </source>
</evidence>
<keyword evidence="3" id="KW-1185">Reference proteome</keyword>
<gene>
    <name evidence="2" type="ORF">DEIPH_ctg032orf0097</name>
</gene>
<sequence>MIGHAFPFLCMVSWAMANLTENFMRALQTTEQSGDPAELVALFGEGATLQNLTTQLWRGQEGARQFWEAYLGNFQTIRSQFTHHSDDGHTGLMEWEATGQLQDGTDIAYRGASVIEHDGQQVGSFRTYYDSAAFVKPAVETQA</sequence>
<evidence type="ECO:0000313" key="3">
    <source>
        <dbReference type="Proteomes" id="UP000020492"/>
    </source>
</evidence>
<comment type="caution">
    <text evidence="2">The sequence shown here is derived from an EMBL/GenBank/DDBJ whole genome shotgun (WGS) entry which is preliminary data.</text>
</comment>
<name>A0A016QPM2_9DEIO</name>
<accession>A0A016QPM2</accession>
<dbReference type="Pfam" id="PF12680">
    <property type="entry name" value="SnoaL_2"/>
    <property type="match status" value="1"/>
</dbReference>
<feature type="domain" description="SnoaL-like" evidence="1">
    <location>
        <begin position="29"/>
        <end position="118"/>
    </location>
</feature>
<reference evidence="2 3" key="1">
    <citation type="submission" date="2014-03" db="EMBL/GenBank/DDBJ databases">
        <title>Draft genome sequence of Deinococcus phoenicis 1P10ME.</title>
        <authorList>
            <person name="Stepanov V.G."/>
            <person name="Vaishampayan P."/>
            <person name="Venkateswaran K."/>
            <person name="Fox G.E."/>
        </authorList>
    </citation>
    <scope>NUCLEOTIDE SEQUENCE [LARGE SCALE GENOMIC DNA]</scope>
    <source>
        <strain evidence="2 3">1P10ME</strain>
    </source>
</reference>
<dbReference type="InterPro" id="IPR037401">
    <property type="entry name" value="SnoaL-like"/>
</dbReference>
<dbReference type="STRING" id="1476583.DEIPH_ctg032orf0097"/>
<proteinExistence type="predicted"/>
<dbReference type="eggNOG" id="COG3631">
    <property type="taxonomic scope" value="Bacteria"/>
</dbReference>
<dbReference type="SUPFAM" id="SSF54427">
    <property type="entry name" value="NTF2-like"/>
    <property type="match status" value="1"/>
</dbReference>
<dbReference type="Proteomes" id="UP000020492">
    <property type="component" value="Unassembled WGS sequence"/>
</dbReference>